<reference evidence="2 3" key="1">
    <citation type="submission" date="2016-04" db="EMBL/GenBank/DDBJ databases">
        <authorList>
            <person name="Evans L.H."/>
            <person name="Alamgir A."/>
            <person name="Owens N."/>
            <person name="Weber N.D."/>
            <person name="Virtaneva K."/>
            <person name="Barbian K."/>
            <person name="Babar A."/>
            <person name="Rosenke K."/>
        </authorList>
    </citation>
    <scope>NUCLEOTIDE SEQUENCE [LARGE SCALE GENOMIC DNA]</scope>
    <source>
        <strain evidence="2 3">IFM 0406</strain>
    </source>
</reference>
<feature type="compositionally biased region" description="Basic and acidic residues" evidence="1">
    <location>
        <begin position="113"/>
        <end position="122"/>
    </location>
</feature>
<evidence type="ECO:0000313" key="3">
    <source>
        <dbReference type="Proteomes" id="UP000076512"/>
    </source>
</evidence>
<comment type="caution">
    <text evidence="2">The sequence shown here is derived from an EMBL/GenBank/DDBJ whole genome shotgun (WGS) entry which is preliminary data.</text>
</comment>
<dbReference type="Proteomes" id="UP000076512">
    <property type="component" value="Unassembled WGS sequence"/>
</dbReference>
<name>A0A164L2G4_9NOCA</name>
<organism evidence="2 3">
    <name type="scientific">Nocardia terpenica</name>
    <dbReference type="NCBI Taxonomy" id="455432"/>
    <lineage>
        <taxon>Bacteria</taxon>
        <taxon>Bacillati</taxon>
        <taxon>Actinomycetota</taxon>
        <taxon>Actinomycetes</taxon>
        <taxon>Mycobacteriales</taxon>
        <taxon>Nocardiaceae</taxon>
        <taxon>Nocardia</taxon>
    </lineage>
</organism>
<gene>
    <name evidence="2" type="ORF">AWN90_37545</name>
</gene>
<proteinExistence type="predicted"/>
<sequence length="248" mass="27193">MLVWIAFARDRFAARKLCGQSLSITVAVVRVPNGCDRVGERRLHRIHESMQIPRISLAAVAGCCALALYSGNTANLSLGPDRLVAGEAVRIYDDPPRDAYTRPAPADLLPRPPVDDQRHLDPDPQQWDNARSIVAVVRARALPVYAAVLAVATALQESLLENLTEAVDCDSLGLFQQRPSTGWGTPEELTDPAYAAGAFLDALLARVPNYRSLPLWQAVQAIQASAYPQRYAQWELQAATMVRTILSR</sequence>
<accession>A0A164L2G4</accession>
<evidence type="ECO:0000313" key="2">
    <source>
        <dbReference type="EMBL" id="KZM71951.1"/>
    </source>
</evidence>
<dbReference type="AlphaFoldDB" id="A0A164L2G4"/>
<keyword evidence="3" id="KW-1185">Reference proteome</keyword>
<evidence type="ECO:0000256" key="1">
    <source>
        <dbReference type="SAM" id="MobiDB-lite"/>
    </source>
</evidence>
<protein>
    <submittedName>
        <fullName evidence="2">Uncharacterized protein</fullName>
    </submittedName>
</protein>
<dbReference type="EMBL" id="LWGR01000010">
    <property type="protein sequence ID" value="KZM71951.1"/>
    <property type="molecule type" value="Genomic_DNA"/>
</dbReference>
<dbReference type="STRING" id="455432.AWN90_37545"/>
<feature type="region of interest" description="Disordered" evidence="1">
    <location>
        <begin position="95"/>
        <end position="125"/>
    </location>
</feature>